<name>A0A3P7R9N1_BRUPA</name>
<feature type="compositionally biased region" description="Low complexity" evidence="1">
    <location>
        <begin position="174"/>
        <end position="186"/>
    </location>
</feature>
<evidence type="ECO:0000256" key="1">
    <source>
        <dbReference type="SAM" id="MobiDB-lite"/>
    </source>
</evidence>
<dbReference type="AlphaFoldDB" id="A0A3P7R9N1"/>
<sequence length="266" mass="28032">MHDFHPFLVFFFPQNFHSLFFINHHFLPKRSSTTAVGFNPFLTNNIVDSSAPPVSRQWPVSCEETDKQWSGKTSQDAIPPQHWSSAVSRSDLEGGSATAPSWSKNGESSESDEAVGATGTDISNVPQQPSEMVNSALRNPFGAMQQNAQALHTAGVSATVITPQQPDIPAFGAPPSGASSANVSPVHFGMTTQAPPPPPPPPSAVIPNQNLTIYEQTPFSLHTAGVSATVITPQQPDIPAFGAPPSGASSGLFISSKSSLIFASFA</sequence>
<accession>A0A3P7R9N1</accession>
<evidence type="ECO:0000313" key="3">
    <source>
        <dbReference type="Proteomes" id="UP000278627"/>
    </source>
</evidence>
<feature type="region of interest" description="Disordered" evidence="1">
    <location>
        <begin position="65"/>
        <end position="128"/>
    </location>
</feature>
<organism evidence="2 3">
    <name type="scientific">Brugia pahangi</name>
    <name type="common">Filarial nematode worm</name>
    <dbReference type="NCBI Taxonomy" id="6280"/>
    <lineage>
        <taxon>Eukaryota</taxon>
        <taxon>Metazoa</taxon>
        <taxon>Ecdysozoa</taxon>
        <taxon>Nematoda</taxon>
        <taxon>Chromadorea</taxon>
        <taxon>Rhabditida</taxon>
        <taxon>Spirurina</taxon>
        <taxon>Spiruromorpha</taxon>
        <taxon>Filarioidea</taxon>
        <taxon>Onchocercidae</taxon>
        <taxon>Brugia</taxon>
    </lineage>
</organism>
<keyword evidence="3" id="KW-1185">Reference proteome</keyword>
<feature type="region of interest" description="Disordered" evidence="1">
    <location>
        <begin position="174"/>
        <end position="200"/>
    </location>
</feature>
<evidence type="ECO:0000313" key="2">
    <source>
        <dbReference type="EMBL" id="VDN87783.1"/>
    </source>
</evidence>
<feature type="compositionally biased region" description="Polar residues" evidence="1">
    <location>
        <begin position="70"/>
        <end position="88"/>
    </location>
</feature>
<reference evidence="2 3" key="1">
    <citation type="submission" date="2018-11" db="EMBL/GenBank/DDBJ databases">
        <authorList>
            <consortium name="Pathogen Informatics"/>
        </authorList>
    </citation>
    <scope>NUCLEOTIDE SEQUENCE [LARGE SCALE GENOMIC DNA]</scope>
</reference>
<dbReference type="EMBL" id="UZAD01006232">
    <property type="protein sequence ID" value="VDN87783.1"/>
    <property type="molecule type" value="Genomic_DNA"/>
</dbReference>
<protein>
    <submittedName>
        <fullName evidence="2">Uncharacterized protein</fullName>
    </submittedName>
</protein>
<dbReference type="Proteomes" id="UP000278627">
    <property type="component" value="Unassembled WGS sequence"/>
</dbReference>
<gene>
    <name evidence="2" type="ORF">BPAG_LOCUS6597</name>
</gene>
<feature type="compositionally biased region" description="Polar residues" evidence="1">
    <location>
        <begin position="98"/>
        <end position="108"/>
    </location>
</feature>
<proteinExistence type="predicted"/>